<feature type="transmembrane region" description="Helical" evidence="8">
    <location>
        <begin position="169"/>
        <end position="187"/>
    </location>
</feature>
<comment type="similarity">
    <text evidence="7">Belongs to the glycosyltransferase 87 family.</text>
</comment>
<evidence type="ECO:0000256" key="3">
    <source>
        <dbReference type="ARBA" id="ARBA00022679"/>
    </source>
</evidence>
<keyword evidence="4 8" id="KW-0812">Transmembrane</keyword>
<keyword evidence="10" id="KW-1185">Reference proteome</keyword>
<feature type="transmembrane region" description="Helical" evidence="8">
    <location>
        <begin position="20"/>
        <end position="41"/>
    </location>
</feature>
<keyword evidence="2" id="KW-1003">Cell membrane</keyword>
<feature type="transmembrane region" description="Helical" evidence="8">
    <location>
        <begin position="207"/>
        <end position="226"/>
    </location>
</feature>
<keyword evidence="5 8" id="KW-1133">Transmembrane helix</keyword>
<feature type="transmembrane region" description="Helical" evidence="8">
    <location>
        <begin position="80"/>
        <end position="98"/>
    </location>
</feature>
<comment type="subcellular location">
    <subcellularLocation>
        <location evidence="1">Cell membrane</location>
        <topology evidence="1">Multi-pass membrane protein</topology>
    </subcellularLocation>
</comment>
<gene>
    <name evidence="9" type="ORF">GCM10011594_15130</name>
</gene>
<dbReference type="GO" id="GO:0016758">
    <property type="term" value="F:hexosyltransferase activity"/>
    <property type="evidence" value="ECO:0007669"/>
    <property type="project" value="InterPro"/>
</dbReference>
<evidence type="ECO:0000256" key="8">
    <source>
        <dbReference type="SAM" id="Phobius"/>
    </source>
</evidence>
<dbReference type="EMBL" id="BMNA01000003">
    <property type="protein sequence ID" value="GGL96359.1"/>
    <property type="molecule type" value="Genomic_DNA"/>
</dbReference>
<evidence type="ECO:0008006" key="11">
    <source>
        <dbReference type="Google" id="ProtNLM"/>
    </source>
</evidence>
<proteinExistence type="inferred from homology"/>
<feature type="transmembrane region" description="Helical" evidence="8">
    <location>
        <begin position="135"/>
        <end position="157"/>
    </location>
</feature>
<protein>
    <recommendedName>
        <fullName evidence="11">DUF2029 domain-containing protein</fullName>
    </recommendedName>
</protein>
<sequence length="249" mass="25830">MKLTPGVFLLYFLLARQWRAAVVSLLSAIGATAVAAVFAPVETWQYWTSLVWDPNRVGFVGSSDNQSLNGLLHRLADPSAPSGALWLAATVAVLAVAVPRIRSALDAGDLLAAVTLTGLLGALVSPVTWVHHIVWVIPAAVVIATRLVRMLQAAVAAPSASLHDVRRRARRAVVPAVLVVSGIPALGFDVRRAFSLPFTDYADAGPLAALAASLPMLWTLAAVLLLPVSTAAAPAAPGPGRWPAAAVAG</sequence>
<feature type="transmembrane region" description="Helical" evidence="8">
    <location>
        <begin position="110"/>
        <end position="129"/>
    </location>
</feature>
<dbReference type="InterPro" id="IPR018584">
    <property type="entry name" value="GT87"/>
</dbReference>
<comment type="caution">
    <text evidence="9">The sequence shown here is derived from an EMBL/GenBank/DDBJ whole genome shotgun (WGS) entry which is preliminary data.</text>
</comment>
<name>A0A917ST43_9ACTN</name>
<reference evidence="9" key="1">
    <citation type="journal article" date="2014" name="Int. J. Syst. Evol. Microbiol.">
        <title>Complete genome sequence of Corynebacterium casei LMG S-19264T (=DSM 44701T), isolated from a smear-ripened cheese.</title>
        <authorList>
            <consortium name="US DOE Joint Genome Institute (JGI-PGF)"/>
            <person name="Walter F."/>
            <person name="Albersmeier A."/>
            <person name="Kalinowski J."/>
            <person name="Ruckert C."/>
        </authorList>
    </citation>
    <scope>NUCLEOTIDE SEQUENCE</scope>
    <source>
        <strain evidence="9">CGMCC 4.7308</strain>
    </source>
</reference>
<keyword evidence="6 8" id="KW-0472">Membrane</keyword>
<dbReference type="Proteomes" id="UP000655208">
    <property type="component" value="Unassembled WGS sequence"/>
</dbReference>
<evidence type="ECO:0000313" key="10">
    <source>
        <dbReference type="Proteomes" id="UP000655208"/>
    </source>
</evidence>
<dbReference type="AlphaFoldDB" id="A0A917ST43"/>
<dbReference type="GO" id="GO:0005886">
    <property type="term" value="C:plasma membrane"/>
    <property type="evidence" value="ECO:0007669"/>
    <property type="project" value="UniProtKB-SubCell"/>
</dbReference>
<evidence type="ECO:0000256" key="6">
    <source>
        <dbReference type="ARBA" id="ARBA00023136"/>
    </source>
</evidence>
<evidence type="ECO:0000313" key="9">
    <source>
        <dbReference type="EMBL" id="GGL96359.1"/>
    </source>
</evidence>
<accession>A0A917ST43</accession>
<evidence type="ECO:0000256" key="2">
    <source>
        <dbReference type="ARBA" id="ARBA00022475"/>
    </source>
</evidence>
<evidence type="ECO:0000256" key="5">
    <source>
        <dbReference type="ARBA" id="ARBA00022989"/>
    </source>
</evidence>
<evidence type="ECO:0000256" key="7">
    <source>
        <dbReference type="ARBA" id="ARBA00024033"/>
    </source>
</evidence>
<evidence type="ECO:0000256" key="1">
    <source>
        <dbReference type="ARBA" id="ARBA00004651"/>
    </source>
</evidence>
<evidence type="ECO:0000256" key="4">
    <source>
        <dbReference type="ARBA" id="ARBA00022692"/>
    </source>
</evidence>
<reference evidence="9" key="2">
    <citation type="submission" date="2020-09" db="EMBL/GenBank/DDBJ databases">
        <authorList>
            <person name="Sun Q."/>
            <person name="Zhou Y."/>
        </authorList>
    </citation>
    <scope>NUCLEOTIDE SEQUENCE</scope>
    <source>
        <strain evidence="9">CGMCC 4.7308</strain>
    </source>
</reference>
<keyword evidence="3" id="KW-0808">Transferase</keyword>
<dbReference type="Pfam" id="PF09594">
    <property type="entry name" value="GT87"/>
    <property type="match status" value="1"/>
</dbReference>
<organism evidence="9 10">
    <name type="scientific">Nakamurella endophytica</name>
    <dbReference type="NCBI Taxonomy" id="1748367"/>
    <lineage>
        <taxon>Bacteria</taxon>
        <taxon>Bacillati</taxon>
        <taxon>Actinomycetota</taxon>
        <taxon>Actinomycetes</taxon>
        <taxon>Nakamurellales</taxon>
        <taxon>Nakamurellaceae</taxon>
        <taxon>Nakamurella</taxon>
    </lineage>
</organism>